<organism evidence="1 2">
    <name type="scientific">Panagrolaimus superbus</name>
    <dbReference type="NCBI Taxonomy" id="310955"/>
    <lineage>
        <taxon>Eukaryota</taxon>
        <taxon>Metazoa</taxon>
        <taxon>Ecdysozoa</taxon>
        <taxon>Nematoda</taxon>
        <taxon>Chromadorea</taxon>
        <taxon>Rhabditida</taxon>
        <taxon>Tylenchina</taxon>
        <taxon>Panagrolaimomorpha</taxon>
        <taxon>Panagrolaimoidea</taxon>
        <taxon>Panagrolaimidae</taxon>
        <taxon>Panagrolaimus</taxon>
    </lineage>
</organism>
<evidence type="ECO:0000313" key="2">
    <source>
        <dbReference type="WBParaSite" id="PSU_v2.g13543.t1"/>
    </source>
</evidence>
<name>A0A914Y7E3_9BILA</name>
<dbReference type="AlphaFoldDB" id="A0A914Y7E3"/>
<keyword evidence="1" id="KW-1185">Reference proteome</keyword>
<accession>A0A914Y7E3</accession>
<protein>
    <submittedName>
        <fullName evidence="2">Uncharacterized protein</fullName>
    </submittedName>
</protein>
<dbReference type="Proteomes" id="UP000887577">
    <property type="component" value="Unplaced"/>
</dbReference>
<evidence type="ECO:0000313" key="1">
    <source>
        <dbReference type="Proteomes" id="UP000887577"/>
    </source>
</evidence>
<proteinExistence type="predicted"/>
<sequence length="163" mass="19491">MDKYFKSEKNTENSFHRLIQPVNVYTNLRRTSLTPYANEIIHYDGTISIFKLIGLRPILVAMARQSVQLVSEEVIETRNFFKESYARALPYKHIFFEWVTRVFLNLRRIVFSYSINHKNADQVQIYDTAIENSYHDNNEQDSENYDDRFDDYDSHSILQKLLH</sequence>
<dbReference type="WBParaSite" id="PSU_v2.g13543.t1">
    <property type="protein sequence ID" value="PSU_v2.g13543.t1"/>
    <property type="gene ID" value="PSU_v2.g13543"/>
</dbReference>
<reference evidence="2" key="1">
    <citation type="submission" date="2022-11" db="UniProtKB">
        <authorList>
            <consortium name="WormBaseParasite"/>
        </authorList>
    </citation>
    <scope>IDENTIFICATION</scope>
</reference>